<protein>
    <recommendedName>
        <fullName evidence="3">DUF2993 domain-containing protein</fullName>
    </recommendedName>
</protein>
<gene>
    <name evidence="1" type="ORF">Cylst_4424</name>
</gene>
<dbReference type="InterPro" id="IPR021373">
    <property type="entry name" value="DUF2993"/>
</dbReference>
<dbReference type="OrthoDB" id="420681at2"/>
<reference evidence="1 2" key="1">
    <citation type="submission" date="2012-06" db="EMBL/GenBank/DDBJ databases">
        <title>Finished chromosome of genome of Cylindrospermum stagnale PCC 7417.</title>
        <authorList>
            <consortium name="US DOE Joint Genome Institute"/>
            <person name="Gugger M."/>
            <person name="Coursin T."/>
            <person name="Rippka R."/>
            <person name="Tandeau De Marsac N."/>
            <person name="Huntemann M."/>
            <person name="Wei C.-L."/>
            <person name="Han J."/>
            <person name="Detter J.C."/>
            <person name="Han C."/>
            <person name="Tapia R."/>
            <person name="Chen A."/>
            <person name="Kyrpides N."/>
            <person name="Mavromatis K."/>
            <person name="Markowitz V."/>
            <person name="Szeto E."/>
            <person name="Ivanova N."/>
            <person name="Pagani I."/>
            <person name="Pati A."/>
            <person name="Goodwin L."/>
            <person name="Nordberg H.P."/>
            <person name="Cantor M.N."/>
            <person name="Hua S.X."/>
            <person name="Woyke T."/>
            <person name="Kerfeld C.A."/>
        </authorList>
    </citation>
    <scope>NUCLEOTIDE SEQUENCE [LARGE SCALE GENOMIC DNA]</scope>
    <source>
        <strain evidence="1 2">PCC 7417</strain>
    </source>
</reference>
<dbReference type="RefSeq" id="WP_015209752.1">
    <property type="nucleotide sequence ID" value="NC_019757.1"/>
</dbReference>
<organism evidence="1 2">
    <name type="scientific">Cylindrospermum stagnale PCC 7417</name>
    <dbReference type="NCBI Taxonomy" id="56107"/>
    <lineage>
        <taxon>Bacteria</taxon>
        <taxon>Bacillati</taxon>
        <taxon>Cyanobacteriota</taxon>
        <taxon>Cyanophyceae</taxon>
        <taxon>Nostocales</taxon>
        <taxon>Nostocaceae</taxon>
        <taxon>Cylindrospermum</taxon>
    </lineage>
</organism>
<dbReference type="eggNOG" id="ENOG502ZCMK">
    <property type="taxonomic scope" value="Bacteria"/>
</dbReference>
<dbReference type="STRING" id="56107.Cylst_4424"/>
<dbReference type="AlphaFoldDB" id="K9X1K9"/>
<evidence type="ECO:0000313" key="1">
    <source>
        <dbReference type="EMBL" id="AFZ26510.1"/>
    </source>
</evidence>
<sequence>MPNQQKLEEQLISQVAEKTVSNELDEIEHIDINVQTDIGKMVQGQVDGVSLAGKGLVIQEHNLRVQEIKLQTNSIAINPLSALFGQIKLTEPVNAVAQIVLTEADINHALTSELSFSLVKSLELNVDSEIVSFEPQQTQVILAGEGKIEVRGKVLIKEKQNTRPLGYQAIIYPQTQSQPPMLKSFQCTEGEGVSVELILAAVQKVKELLNLPYFEWDDIAFKIKEMEVQKGILKVIVDANVRQIPSM</sequence>
<dbReference type="Proteomes" id="UP000010475">
    <property type="component" value="Chromosome"/>
</dbReference>
<proteinExistence type="predicted"/>
<dbReference type="EMBL" id="CP003642">
    <property type="protein sequence ID" value="AFZ26510.1"/>
    <property type="molecule type" value="Genomic_DNA"/>
</dbReference>
<dbReference type="KEGG" id="csg:Cylst_4424"/>
<evidence type="ECO:0008006" key="3">
    <source>
        <dbReference type="Google" id="ProtNLM"/>
    </source>
</evidence>
<dbReference type="HOGENOM" id="CLU_092370_1_0_3"/>
<accession>K9X1K9</accession>
<dbReference type="Pfam" id="PF11209">
    <property type="entry name" value="LmeA"/>
    <property type="match status" value="1"/>
</dbReference>
<name>K9X1K9_9NOST</name>
<keyword evidence="2" id="KW-1185">Reference proteome</keyword>
<evidence type="ECO:0000313" key="2">
    <source>
        <dbReference type="Proteomes" id="UP000010475"/>
    </source>
</evidence>